<feature type="signal peptide" evidence="1">
    <location>
        <begin position="1"/>
        <end position="21"/>
    </location>
</feature>
<accession>A0A267EL58</accession>
<evidence type="ECO:0000313" key="5">
    <source>
        <dbReference type="Proteomes" id="UP000215902"/>
    </source>
</evidence>
<dbReference type="Proteomes" id="UP000215902">
    <property type="component" value="Unassembled WGS sequence"/>
</dbReference>
<feature type="chain" id="PRO_5011916028" evidence="1">
    <location>
        <begin position="22"/>
        <end position="112"/>
    </location>
</feature>
<gene>
    <name evidence="4" type="ORF">BOX15_Mlig027656g1</name>
    <name evidence="3" type="ORF">BOX15_Mlig027656g2</name>
    <name evidence="2" type="ORF">BOX15_Mlig027656g3</name>
</gene>
<evidence type="ECO:0000313" key="3">
    <source>
        <dbReference type="EMBL" id="PAA53057.1"/>
    </source>
</evidence>
<comment type="caution">
    <text evidence="4">The sequence shown here is derived from an EMBL/GenBank/DDBJ whole genome shotgun (WGS) entry which is preliminary data.</text>
</comment>
<protein>
    <submittedName>
        <fullName evidence="4">Uncharacterized protein</fullName>
    </submittedName>
</protein>
<evidence type="ECO:0000256" key="1">
    <source>
        <dbReference type="SAM" id="SignalP"/>
    </source>
</evidence>
<dbReference type="EMBL" id="NIVC01001956">
    <property type="protein sequence ID" value="PAA62270.1"/>
    <property type="molecule type" value="Genomic_DNA"/>
</dbReference>
<name>A0A267EL58_9PLAT</name>
<dbReference type="EMBL" id="NIVC01003218">
    <property type="protein sequence ID" value="PAA52550.1"/>
    <property type="molecule type" value="Genomic_DNA"/>
</dbReference>
<keyword evidence="5" id="KW-1185">Reference proteome</keyword>
<proteinExistence type="predicted"/>
<evidence type="ECO:0000313" key="4">
    <source>
        <dbReference type="EMBL" id="PAA62270.1"/>
    </source>
</evidence>
<reference evidence="4 5" key="1">
    <citation type="submission" date="2017-06" db="EMBL/GenBank/DDBJ databases">
        <title>A platform for efficient transgenesis in Macrostomum lignano, a flatworm model organism for stem cell research.</title>
        <authorList>
            <person name="Berezikov E."/>
        </authorList>
    </citation>
    <scope>NUCLEOTIDE SEQUENCE [LARGE SCALE GENOMIC DNA]</scope>
    <source>
        <strain evidence="4">DV1</strain>
        <tissue evidence="4">Whole organism</tissue>
    </source>
</reference>
<dbReference type="AlphaFoldDB" id="A0A267EL58"/>
<sequence length="112" mass="12475">MQSMQTVHLLCLLALATIAGARRCQVSQPPATADGAWTHEYKTCDSGSDFCFRGRLTGTGERAIRELFDWPVTRGQVLRACVESIEPPMEDMWSWYELKSIRVCATDGCNSS</sequence>
<organism evidence="4 5">
    <name type="scientific">Macrostomum lignano</name>
    <dbReference type="NCBI Taxonomy" id="282301"/>
    <lineage>
        <taxon>Eukaryota</taxon>
        <taxon>Metazoa</taxon>
        <taxon>Spiralia</taxon>
        <taxon>Lophotrochozoa</taxon>
        <taxon>Platyhelminthes</taxon>
        <taxon>Rhabditophora</taxon>
        <taxon>Macrostomorpha</taxon>
        <taxon>Macrostomida</taxon>
        <taxon>Macrostomidae</taxon>
        <taxon>Macrostomum</taxon>
    </lineage>
</organism>
<keyword evidence="1" id="KW-0732">Signal</keyword>
<dbReference type="EMBL" id="NIVC01003143">
    <property type="protein sequence ID" value="PAA53057.1"/>
    <property type="molecule type" value="Genomic_DNA"/>
</dbReference>
<evidence type="ECO:0000313" key="2">
    <source>
        <dbReference type="EMBL" id="PAA52550.1"/>
    </source>
</evidence>